<dbReference type="GO" id="GO:0006096">
    <property type="term" value="P:glycolytic process"/>
    <property type="evidence" value="ECO:0007669"/>
    <property type="project" value="InterPro"/>
</dbReference>
<dbReference type="STRING" id="254406.SAMN04488042_10953"/>
<dbReference type="PANTHER" id="PTHR47690:SF1">
    <property type="entry name" value="GLUCOKINASE"/>
    <property type="match status" value="1"/>
</dbReference>
<evidence type="ECO:0000256" key="1">
    <source>
        <dbReference type="ARBA" id="ARBA00022679"/>
    </source>
</evidence>
<keyword evidence="5" id="KW-1185">Reference proteome</keyword>
<organism evidence="4 5">
    <name type="scientific">Shimia aestuarii</name>
    <dbReference type="NCBI Taxonomy" id="254406"/>
    <lineage>
        <taxon>Bacteria</taxon>
        <taxon>Pseudomonadati</taxon>
        <taxon>Pseudomonadota</taxon>
        <taxon>Alphaproteobacteria</taxon>
        <taxon>Rhodobacterales</taxon>
        <taxon>Roseobacteraceae</taxon>
    </lineage>
</organism>
<dbReference type="Proteomes" id="UP000199144">
    <property type="component" value="Unassembled WGS sequence"/>
</dbReference>
<dbReference type="AlphaFoldDB" id="A0A1I4RZB1"/>
<dbReference type="InterPro" id="IPR050201">
    <property type="entry name" value="Bacterial_glucokinase"/>
</dbReference>
<dbReference type="GO" id="GO:0005536">
    <property type="term" value="F:D-glucose binding"/>
    <property type="evidence" value="ECO:0007669"/>
    <property type="project" value="InterPro"/>
</dbReference>
<dbReference type="Gene3D" id="3.40.367.20">
    <property type="match status" value="1"/>
</dbReference>
<evidence type="ECO:0000256" key="3">
    <source>
        <dbReference type="RuleBase" id="RU004046"/>
    </source>
</evidence>
<dbReference type="Gene3D" id="3.30.420.40">
    <property type="match status" value="1"/>
</dbReference>
<dbReference type="EMBL" id="FOTQ01000009">
    <property type="protein sequence ID" value="SFM57330.1"/>
    <property type="molecule type" value="Genomic_DNA"/>
</dbReference>
<keyword evidence="1" id="KW-0808">Transferase</keyword>
<dbReference type="CDD" id="cd24008">
    <property type="entry name" value="ASKHA_NBD_GLK"/>
    <property type="match status" value="1"/>
</dbReference>
<protein>
    <submittedName>
        <fullName evidence="4">Glucokinase</fullName>
    </submittedName>
</protein>
<dbReference type="InterPro" id="IPR003836">
    <property type="entry name" value="Glucokinase"/>
</dbReference>
<dbReference type="PANTHER" id="PTHR47690">
    <property type="entry name" value="GLUCOKINASE"/>
    <property type="match status" value="1"/>
</dbReference>
<proteinExistence type="inferred from homology"/>
<evidence type="ECO:0000313" key="4">
    <source>
        <dbReference type="EMBL" id="SFM57330.1"/>
    </source>
</evidence>
<evidence type="ECO:0000256" key="2">
    <source>
        <dbReference type="ARBA" id="ARBA00022777"/>
    </source>
</evidence>
<dbReference type="SUPFAM" id="SSF53067">
    <property type="entry name" value="Actin-like ATPase domain"/>
    <property type="match status" value="1"/>
</dbReference>
<sequence length="308" mass="31673">MTFLVGDVGGTNTRLALADASGLRSDTLLRAPNDDHASLLDVIARFRDEQDCAGVDAVCIAIAGPVSQGRGRLTNRDWHICAREVAAMVGAARGVLINDLSALCYALPQLSPEPISGTARPDNNRQSLVVGMGTGFNVGLTKPGPAGGITVFEAEMGHAELPASVRDTLSASLGTAAAGFTTVEDVFSGLGLARLHEALCGRALSGPEIMQGYVTGQDREAAATITLFARGLGQLSRALICQYLPGAGMIFAGSTARGILGSPALNAFAEAYLAPGMEVVRPADIPVSVITDDGAALHGCLHHLMQAG</sequence>
<dbReference type="Pfam" id="PF02685">
    <property type="entry name" value="Glucokinase"/>
    <property type="match status" value="1"/>
</dbReference>
<dbReference type="OrthoDB" id="9765195at2"/>
<dbReference type="GO" id="GO:0005829">
    <property type="term" value="C:cytosol"/>
    <property type="evidence" value="ECO:0007669"/>
    <property type="project" value="TreeGrafter"/>
</dbReference>
<keyword evidence="2 4" id="KW-0418">Kinase</keyword>
<dbReference type="GO" id="GO:0005524">
    <property type="term" value="F:ATP binding"/>
    <property type="evidence" value="ECO:0007669"/>
    <property type="project" value="InterPro"/>
</dbReference>
<dbReference type="RefSeq" id="WP_093095732.1">
    <property type="nucleotide sequence ID" value="NZ_FOTQ01000009.1"/>
</dbReference>
<name>A0A1I4RZB1_9RHOB</name>
<comment type="similarity">
    <text evidence="3">Belongs to the bacterial glucokinase family.</text>
</comment>
<evidence type="ECO:0000313" key="5">
    <source>
        <dbReference type="Proteomes" id="UP000199144"/>
    </source>
</evidence>
<dbReference type="GO" id="GO:0004340">
    <property type="term" value="F:glucokinase activity"/>
    <property type="evidence" value="ECO:0007669"/>
    <property type="project" value="InterPro"/>
</dbReference>
<accession>A0A1I4RZB1</accession>
<gene>
    <name evidence="4" type="ORF">SAMN04488042_10953</name>
</gene>
<dbReference type="InterPro" id="IPR043129">
    <property type="entry name" value="ATPase_NBD"/>
</dbReference>
<reference evidence="4 5" key="1">
    <citation type="submission" date="2016-10" db="EMBL/GenBank/DDBJ databases">
        <authorList>
            <person name="de Groot N.N."/>
        </authorList>
    </citation>
    <scope>NUCLEOTIDE SEQUENCE [LARGE SCALE GENOMIC DNA]</scope>
    <source>
        <strain evidence="4 5">DSM 15283</strain>
    </source>
</reference>